<keyword evidence="3" id="KW-1185">Reference proteome</keyword>
<proteinExistence type="predicted"/>
<comment type="caution">
    <text evidence="2">The sequence shown here is derived from an EMBL/GenBank/DDBJ whole genome shotgun (WGS) entry which is preliminary data.</text>
</comment>
<organism evidence="2 3">
    <name type="scientific">Banduia mediterranea</name>
    <dbReference type="NCBI Taxonomy" id="3075609"/>
    <lineage>
        <taxon>Bacteria</taxon>
        <taxon>Pseudomonadati</taxon>
        <taxon>Pseudomonadota</taxon>
        <taxon>Gammaproteobacteria</taxon>
        <taxon>Nevskiales</taxon>
        <taxon>Algiphilaceae</taxon>
        <taxon>Banduia</taxon>
    </lineage>
</organism>
<dbReference type="RefSeq" id="WP_311365883.1">
    <property type="nucleotide sequence ID" value="NZ_JAVRIC010000022.1"/>
</dbReference>
<dbReference type="InterPro" id="IPR002716">
    <property type="entry name" value="PIN_dom"/>
</dbReference>
<dbReference type="Gene3D" id="3.40.50.1010">
    <property type="entry name" value="5'-nuclease"/>
    <property type="match status" value="1"/>
</dbReference>
<dbReference type="Pfam" id="PF01850">
    <property type="entry name" value="PIN"/>
    <property type="match status" value="1"/>
</dbReference>
<evidence type="ECO:0000313" key="3">
    <source>
        <dbReference type="Proteomes" id="UP001254608"/>
    </source>
</evidence>
<protein>
    <submittedName>
        <fullName evidence="2">Type II toxin-antitoxin system VapC family toxin</fullName>
    </submittedName>
</protein>
<name>A0ABU2WKR1_9GAMM</name>
<dbReference type="Proteomes" id="UP001254608">
    <property type="component" value="Unassembled WGS sequence"/>
</dbReference>
<dbReference type="SUPFAM" id="SSF88723">
    <property type="entry name" value="PIN domain-like"/>
    <property type="match status" value="1"/>
</dbReference>
<dbReference type="EMBL" id="JAVRIC010000022">
    <property type="protein sequence ID" value="MDT0498470.1"/>
    <property type="molecule type" value="Genomic_DNA"/>
</dbReference>
<accession>A0ABU2WKR1</accession>
<evidence type="ECO:0000313" key="2">
    <source>
        <dbReference type="EMBL" id="MDT0498470.1"/>
    </source>
</evidence>
<dbReference type="InterPro" id="IPR029060">
    <property type="entry name" value="PIN-like_dom_sf"/>
</dbReference>
<feature type="domain" description="PIN" evidence="1">
    <location>
        <begin position="4"/>
        <end position="113"/>
    </location>
</feature>
<gene>
    <name evidence="2" type="ORF">RM530_14050</name>
</gene>
<sequence length="126" mass="13925">MSLILDASSLLAFLHDEPGADRVWSVLSGAMVCAVNWSEVVQKSLRRRADISGMRQEFVEAGVVFVPLTAEQAEIAALLWDKTRHYGLSFADRACLALATERQLPILTADRAWSGLSLNLDIQLIR</sequence>
<reference evidence="2 3" key="1">
    <citation type="submission" date="2023-09" db="EMBL/GenBank/DDBJ databases">
        <authorList>
            <person name="Rey-Velasco X."/>
        </authorList>
    </citation>
    <scope>NUCLEOTIDE SEQUENCE [LARGE SCALE GENOMIC DNA]</scope>
    <source>
        <strain evidence="2 3">W345</strain>
    </source>
</reference>
<dbReference type="CDD" id="cd18682">
    <property type="entry name" value="PIN_VapC-like"/>
    <property type="match status" value="1"/>
</dbReference>
<evidence type="ECO:0000259" key="1">
    <source>
        <dbReference type="Pfam" id="PF01850"/>
    </source>
</evidence>